<dbReference type="CDD" id="cd01949">
    <property type="entry name" value="GGDEF"/>
    <property type="match status" value="1"/>
</dbReference>
<feature type="transmembrane region" description="Helical" evidence="9">
    <location>
        <begin position="36"/>
        <end position="58"/>
    </location>
</feature>
<dbReference type="InterPro" id="IPR003594">
    <property type="entry name" value="HATPase_dom"/>
</dbReference>
<dbReference type="Pfam" id="PF00512">
    <property type="entry name" value="HisKA"/>
    <property type="match status" value="1"/>
</dbReference>
<comment type="caution">
    <text evidence="12">The sequence shown here is derived from an EMBL/GenBank/DDBJ whole genome shotgun (WGS) entry which is preliminary data.</text>
</comment>
<dbReference type="PANTHER" id="PTHR43065">
    <property type="entry name" value="SENSOR HISTIDINE KINASE"/>
    <property type="match status" value="1"/>
</dbReference>
<feature type="transmembrane region" description="Helical" evidence="9">
    <location>
        <begin position="164"/>
        <end position="182"/>
    </location>
</feature>
<dbReference type="GO" id="GO:0000155">
    <property type="term" value="F:phosphorelay sensor kinase activity"/>
    <property type="evidence" value="ECO:0007669"/>
    <property type="project" value="InterPro"/>
</dbReference>
<evidence type="ECO:0000256" key="7">
    <source>
        <dbReference type="ARBA" id="ARBA00022840"/>
    </source>
</evidence>
<keyword evidence="6" id="KW-0418">Kinase</keyword>
<dbReference type="SUPFAM" id="SSF47384">
    <property type="entry name" value="Homodimeric domain of signal transducing histidine kinase"/>
    <property type="match status" value="1"/>
</dbReference>
<proteinExistence type="predicted"/>
<comment type="catalytic activity">
    <reaction evidence="1">
        <text>ATP + protein L-histidine = ADP + protein N-phospho-L-histidine.</text>
        <dbReference type="EC" id="2.7.13.3"/>
    </reaction>
</comment>
<keyword evidence="9" id="KW-0472">Membrane</keyword>
<evidence type="ECO:0000256" key="3">
    <source>
        <dbReference type="ARBA" id="ARBA00022553"/>
    </source>
</evidence>
<dbReference type="AlphaFoldDB" id="A0A5R9GAZ6"/>
<evidence type="ECO:0000256" key="6">
    <source>
        <dbReference type="ARBA" id="ARBA00022777"/>
    </source>
</evidence>
<dbReference type="NCBIfam" id="TIGR00254">
    <property type="entry name" value="GGDEF"/>
    <property type="match status" value="1"/>
</dbReference>
<dbReference type="InterPro" id="IPR036097">
    <property type="entry name" value="HisK_dim/P_sf"/>
</dbReference>
<evidence type="ECO:0000256" key="5">
    <source>
        <dbReference type="ARBA" id="ARBA00022741"/>
    </source>
</evidence>
<gene>
    <name evidence="12" type="ORF">FE782_04975</name>
</gene>
<dbReference type="InterPro" id="IPR000160">
    <property type="entry name" value="GGDEF_dom"/>
</dbReference>
<dbReference type="InterPro" id="IPR003661">
    <property type="entry name" value="HisK_dim/P_dom"/>
</dbReference>
<dbReference type="InterPro" id="IPR004358">
    <property type="entry name" value="Sig_transdc_His_kin-like_C"/>
</dbReference>
<dbReference type="Pfam" id="PF02518">
    <property type="entry name" value="HATPase_c"/>
    <property type="match status" value="1"/>
</dbReference>
<organism evidence="12 13">
    <name type="scientific">Paenibacillus antri</name>
    <dbReference type="NCBI Taxonomy" id="2582848"/>
    <lineage>
        <taxon>Bacteria</taxon>
        <taxon>Bacillati</taxon>
        <taxon>Bacillota</taxon>
        <taxon>Bacilli</taxon>
        <taxon>Bacillales</taxon>
        <taxon>Paenibacillaceae</taxon>
        <taxon>Paenibacillus</taxon>
    </lineage>
</organism>
<dbReference type="SUPFAM" id="SSF55073">
    <property type="entry name" value="Nucleotide cyclase"/>
    <property type="match status" value="1"/>
</dbReference>
<feature type="domain" description="GGDEF" evidence="11">
    <location>
        <begin position="225"/>
        <end position="352"/>
    </location>
</feature>
<sequence>MGRCTVVRELVVNASLLISGLYIGSLLFRLTPQSMASWRTSMSFGLYYGVVAAALLAFNQEGAGDGSRSFHLVPVAIAALHGSPRAAAIAAGFQLLLGWALPGVGLDARVALETAVVGLGAAAIAAVAKRRASAWAWTATLVAGSQLVGAVLDGAPREGRWWEAVVFASGILLVLWGADSFIRKERERKALMTEYTYLTQHDLLTGLLNFQTFQARLQPLLAEGNRVCFILIDCDDVKSLNTEQGFHTVDGTLRNVANLLRAYFPDALLMGRYGSDEFAVVFPMPDDLPARLEKTLETQIQELSDIQLSYGYAVYPDEAKDPSAFIALVQRRMLETKRRLWLEREAHWLHNERLMAVGELAAGMAHEIRNPLTTVKGFLQVSKQNGYNVSEYYDIIMHEIKRMSDLTVEFLQFSKPSAHRPSLISIQECVQAAVQLTESEITRNGHQLQLQAEEMPLMALLEKDKIIQVLVNVVRNGIEAMEEGGGTLAIAVYPRGEFGLVDVTDTGGGITDEHLMRLFQPFFSTKSKGTGLGLSISQKLINEHGGYISVRSKVGIGTTFTIRLPLADRDATA</sequence>
<accession>A0A5R9GAZ6</accession>
<protein>
    <recommendedName>
        <fullName evidence="2">histidine kinase</fullName>
        <ecNumber evidence="2">2.7.13.3</ecNumber>
    </recommendedName>
</protein>
<keyword evidence="9" id="KW-0812">Transmembrane</keyword>
<keyword evidence="8" id="KW-0902">Two-component regulatory system</keyword>
<feature type="transmembrane region" description="Helical" evidence="9">
    <location>
        <begin position="134"/>
        <end position="152"/>
    </location>
</feature>
<dbReference type="InterPro" id="IPR043128">
    <property type="entry name" value="Rev_trsase/Diguanyl_cyclase"/>
</dbReference>
<dbReference type="PRINTS" id="PR00344">
    <property type="entry name" value="BCTRLSENSOR"/>
</dbReference>
<dbReference type="SMART" id="SM00388">
    <property type="entry name" value="HisKA"/>
    <property type="match status" value="1"/>
</dbReference>
<dbReference type="InterPro" id="IPR005467">
    <property type="entry name" value="His_kinase_dom"/>
</dbReference>
<evidence type="ECO:0000313" key="13">
    <source>
        <dbReference type="Proteomes" id="UP000309676"/>
    </source>
</evidence>
<evidence type="ECO:0000256" key="8">
    <source>
        <dbReference type="ARBA" id="ARBA00023012"/>
    </source>
</evidence>
<evidence type="ECO:0000256" key="1">
    <source>
        <dbReference type="ARBA" id="ARBA00000085"/>
    </source>
</evidence>
<dbReference type="GO" id="GO:0005524">
    <property type="term" value="F:ATP binding"/>
    <property type="evidence" value="ECO:0007669"/>
    <property type="project" value="UniProtKB-KW"/>
</dbReference>
<dbReference type="Proteomes" id="UP000309676">
    <property type="component" value="Unassembled WGS sequence"/>
</dbReference>
<dbReference type="SMART" id="SM00387">
    <property type="entry name" value="HATPase_c"/>
    <property type="match status" value="1"/>
</dbReference>
<dbReference type="EC" id="2.7.13.3" evidence="2"/>
<evidence type="ECO:0000259" key="10">
    <source>
        <dbReference type="PROSITE" id="PS50109"/>
    </source>
</evidence>
<keyword evidence="4" id="KW-0808">Transferase</keyword>
<dbReference type="Pfam" id="PF00990">
    <property type="entry name" value="GGDEF"/>
    <property type="match status" value="1"/>
</dbReference>
<evidence type="ECO:0000259" key="11">
    <source>
        <dbReference type="PROSITE" id="PS50887"/>
    </source>
</evidence>
<dbReference type="PANTHER" id="PTHR43065:SF10">
    <property type="entry name" value="PEROXIDE STRESS-ACTIVATED HISTIDINE KINASE MAK3"/>
    <property type="match status" value="1"/>
</dbReference>
<keyword evidence="3" id="KW-0597">Phosphoprotein</keyword>
<dbReference type="SMART" id="SM00267">
    <property type="entry name" value="GGDEF"/>
    <property type="match status" value="1"/>
</dbReference>
<keyword evidence="7" id="KW-0067">ATP-binding</keyword>
<reference evidence="12 13" key="1">
    <citation type="submission" date="2019-05" db="EMBL/GenBank/DDBJ databases">
        <authorList>
            <person name="Narsing Rao M.P."/>
            <person name="Li W.J."/>
        </authorList>
    </citation>
    <scope>NUCLEOTIDE SEQUENCE [LARGE SCALE GENOMIC DNA]</scope>
    <source>
        <strain evidence="12 13">SYSU_K30003</strain>
    </source>
</reference>
<dbReference type="PROSITE" id="PS50109">
    <property type="entry name" value="HIS_KIN"/>
    <property type="match status" value="1"/>
</dbReference>
<feature type="transmembrane region" description="Helical" evidence="9">
    <location>
        <begin position="70"/>
        <end position="96"/>
    </location>
</feature>
<dbReference type="Gene3D" id="1.10.287.130">
    <property type="match status" value="1"/>
</dbReference>
<dbReference type="InterPro" id="IPR029787">
    <property type="entry name" value="Nucleotide_cyclase"/>
</dbReference>
<keyword evidence="13" id="KW-1185">Reference proteome</keyword>
<evidence type="ECO:0000313" key="12">
    <source>
        <dbReference type="EMBL" id="TLS53627.1"/>
    </source>
</evidence>
<dbReference type="Gene3D" id="3.30.70.270">
    <property type="match status" value="1"/>
</dbReference>
<name>A0A5R9GAZ6_9BACL</name>
<evidence type="ECO:0000256" key="2">
    <source>
        <dbReference type="ARBA" id="ARBA00012438"/>
    </source>
</evidence>
<dbReference type="SUPFAM" id="SSF55874">
    <property type="entry name" value="ATPase domain of HSP90 chaperone/DNA topoisomerase II/histidine kinase"/>
    <property type="match status" value="1"/>
</dbReference>
<keyword evidence="9" id="KW-1133">Transmembrane helix</keyword>
<dbReference type="CDD" id="cd00082">
    <property type="entry name" value="HisKA"/>
    <property type="match status" value="1"/>
</dbReference>
<dbReference type="Gene3D" id="3.30.565.10">
    <property type="entry name" value="Histidine kinase-like ATPase, C-terminal domain"/>
    <property type="match status" value="1"/>
</dbReference>
<evidence type="ECO:0000256" key="4">
    <source>
        <dbReference type="ARBA" id="ARBA00022679"/>
    </source>
</evidence>
<feature type="transmembrane region" description="Helical" evidence="9">
    <location>
        <begin position="12"/>
        <end position="30"/>
    </location>
</feature>
<dbReference type="EMBL" id="VCIW01000002">
    <property type="protein sequence ID" value="TLS53627.1"/>
    <property type="molecule type" value="Genomic_DNA"/>
</dbReference>
<feature type="transmembrane region" description="Helical" evidence="9">
    <location>
        <begin position="108"/>
        <end position="127"/>
    </location>
</feature>
<keyword evidence="5" id="KW-0547">Nucleotide-binding</keyword>
<feature type="domain" description="Histidine kinase" evidence="10">
    <location>
        <begin position="363"/>
        <end position="568"/>
    </location>
</feature>
<dbReference type="PROSITE" id="PS50887">
    <property type="entry name" value="GGDEF"/>
    <property type="match status" value="1"/>
</dbReference>
<dbReference type="InterPro" id="IPR036890">
    <property type="entry name" value="HATPase_C_sf"/>
</dbReference>
<evidence type="ECO:0000256" key="9">
    <source>
        <dbReference type="SAM" id="Phobius"/>
    </source>
</evidence>